<evidence type="ECO:0000313" key="3">
    <source>
        <dbReference type="EMBL" id="MTG97963.1"/>
    </source>
</evidence>
<keyword evidence="3" id="KW-0645">Protease</keyword>
<comment type="caution">
    <text evidence="3">The sequence shown here is derived from an EMBL/GenBank/DDBJ whole genome shotgun (WGS) entry which is preliminary data.</text>
</comment>
<feature type="domain" description="CAAX prenyl protease 2/Lysostaphin resistance protein A-like" evidence="2">
    <location>
        <begin position="139"/>
        <end position="236"/>
    </location>
</feature>
<dbReference type="GO" id="GO:0006508">
    <property type="term" value="P:proteolysis"/>
    <property type="evidence" value="ECO:0007669"/>
    <property type="project" value="UniProtKB-KW"/>
</dbReference>
<keyword evidence="1" id="KW-0472">Membrane</keyword>
<keyword evidence="1" id="KW-1133">Transmembrane helix</keyword>
<dbReference type="RefSeq" id="WP_155092000.1">
    <property type="nucleotide sequence ID" value="NZ_CP102754.1"/>
</dbReference>
<gene>
    <name evidence="3" type="ORF">GJV76_07380</name>
</gene>
<accession>A0A6I3LI79</accession>
<reference evidence="3 4" key="1">
    <citation type="submission" date="2019-11" db="EMBL/GenBank/DDBJ databases">
        <title>Genome of Strain BIT-d1.</title>
        <authorList>
            <person name="Yang Y."/>
        </authorList>
    </citation>
    <scope>NUCLEOTIDE SEQUENCE [LARGE SCALE GENOMIC DNA]</scope>
    <source>
        <strain evidence="3 4">BIT-d1</strain>
    </source>
</reference>
<evidence type="ECO:0000313" key="4">
    <source>
        <dbReference type="Proteomes" id="UP000438760"/>
    </source>
</evidence>
<dbReference type="GO" id="GO:0080120">
    <property type="term" value="P:CAAX-box protein maturation"/>
    <property type="evidence" value="ECO:0007669"/>
    <property type="project" value="UniProtKB-ARBA"/>
</dbReference>
<protein>
    <submittedName>
        <fullName evidence="3">CPBP family intramembrane metalloprotease</fullName>
    </submittedName>
</protein>
<feature type="transmembrane region" description="Helical" evidence="1">
    <location>
        <begin position="102"/>
        <end position="122"/>
    </location>
</feature>
<keyword evidence="1" id="KW-0812">Transmembrane</keyword>
<feature type="transmembrane region" description="Helical" evidence="1">
    <location>
        <begin position="175"/>
        <end position="192"/>
    </location>
</feature>
<sequence length="301" mass="34421">MKYIEQLLRKKDNKNSWHYLPFSLFFFGIMFLNALLIKYSEVSTNDAIKMSIEKYGKNINFLINILPMAVLLVFLLGWVRIFHQQSILSLTTARSQVDWKRVLHGFCIWSVITLVFIGIAIISSPKDYELTFNASAFFPFLFIALLLIPLQTSFEEFLMRGYLMQGIGLATKSRAVALCTTSIIFGLMHLANPEVEQLGYGIMIFYIGMGFFFGIMTLMDDGIELALGFHAANNIIGALLLTSNWTAFQTNSIFLDVSEQPTISYLETFIQIGIVLPLVLFYLGKKYKWNNWTGRLFGRIK</sequence>
<feature type="transmembrane region" description="Helical" evidence="1">
    <location>
        <begin position="263"/>
        <end position="283"/>
    </location>
</feature>
<dbReference type="GO" id="GO:0004175">
    <property type="term" value="F:endopeptidase activity"/>
    <property type="evidence" value="ECO:0007669"/>
    <property type="project" value="UniProtKB-ARBA"/>
</dbReference>
<dbReference type="InterPro" id="IPR003675">
    <property type="entry name" value="Rce1/LyrA-like_dom"/>
</dbReference>
<evidence type="ECO:0000256" key="1">
    <source>
        <dbReference type="SAM" id="Phobius"/>
    </source>
</evidence>
<dbReference type="PANTHER" id="PTHR39430:SF1">
    <property type="entry name" value="PROTEASE"/>
    <property type="match status" value="1"/>
</dbReference>
<dbReference type="AlphaFoldDB" id="A0A6I3LI79"/>
<dbReference type="GO" id="GO:0008237">
    <property type="term" value="F:metallopeptidase activity"/>
    <property type="evidence" value="ECO:0007669"/>
    <property type="project" value="UniProtKB-KW"/>
</dbReference>
<evidence type="ECO:0000259" key="2">
    <source>
        <dbReference type="Pfam" id="PF02517"/>
    </source>
</evidence>
<dbReference type="Pfam" id="PF02517">
    <property type="entry name" value="Rce1-like"/>
    <property type="match status" value="1"/>
</dbReference>
<proteinExistence type="predicted"/>
<feature type="transmembrane region" description="Helical" evidence="1">
    <location>
        <begin position="20"/>
        <end position="39"/>
    </location>
</feature>
<dbReference type="Proteomes" id="UP000438760">
    <property type="component" value="Unassembled WGS sequence"/>
</dbReference>
<dbReference type="PANTHER" id="PTHR39430">
    <property type="entry name" value="MEMBRANE-ASSOCIATED PROTEASE-RELATED"/>
    <property type="match status" value="1"/>
</dbReference>
<dbReference type="EMBL" id="WMJX01000012">
    <property type="protein sequence ID" value="MTG97963.1"/>
    <property type="molecule type" value="Genomic_DNA"/>
</dbReference>
<organism evidence="3 4">
    <name type="scientific">Myroides albus</name>
    <dbReference type="NCBI Taxonomy" id="2562892"/>
    <lineage>
        <taxon>Bacteria</taxon>
        <taxon>Pseudomonadati</taxon>
        <taxon>Bacteroidota</taxon>
        <taxon>Flavobacteriia</taxon>
        <taxon>Flavobacteriales</taxon>
        <taxon>Flavobacteriaceae</taxon>
        <taxon>Myroides</taxon>
    </lineage>
</organism>
<keyword evidence="3" id="KW-0482">Metalloprotease</keyword>
<keyword evidence="4" id="KW-1185">Reference proteome</keyword>
<feature type="transmembrane region" description="Helical" evidence="1">
    <location>
        <begin position="59"/>
        <end position="81"/>
    </location>
</feature>
<feature type="transmembrane region" description="Helical" evidence="1">
    <location>
        <begin position="225"/>
        <end position="243"/>
    </location>
</feature>
<name>A0A6I3LI79_9FLAO</name>
<feature type="transmembrane region" description="Helical" evidence="1">
    <location>
        <begin position="198"/>
        <end position="218"/>
    </location>
</feature>
<keyword evidence="3" id="KW-0378">Hydrolase</keyword>
<dbReference type="OrthoDB" id="2806188at2"/>
<feature type="transmembrane region" description="Helical" evidence="1">
    <location>
        <begin position="134"/>
        <end position="154"/>
    </location>
</feature>